<reference evidence="6 7" key="1">
    <citation type="submission" date="2016-10" db="EMBL/GenBank/DDBJ databases">
        <authorList>
            <person name="de Groot N.N."/>
        </authorList>
    </citation>
    <scope>NUCLEOTIDE SEQUENCE [LARGE SCALE GENOMIC DNA]</scope>
    <source>
        <strain evidence="6 7">AA1</strain>
    </source>
</reference>
<evidence type="ECO:0000256" key="2">
    <source>
        <dbReference type="ARBA" id="ARBA00023125"/>
    </source>
</evidence>
<evidence type="ECO:0000256" key="1">
    <source>
        <dbReference type="ARBA" id="ARBA00023015"/>
    </source>
</evidence>
<proteinExistence type="predicted"/>
<dbReference type="Gene3D" id="1.10.357.10">
    <property type="entry name" value="Tetracycline Repressor, domain 2"/>
    <property type="match status" value="1"/>
</dbReference>
<evidence type="ECO:0000313" key="6">
    <source>
        <dbReference type="EMBL" id="SCY33249.1"/>
    </source>
</evidence>
<evidence type="ECO:0000313" key="7">
    <source>
        <dbReference type="Proteomes" id="UP000198870"/>
    </source>
</evidence>
<keyword evidence="2 4" id="KW-0238">DNA-binding</keyword>
<dbReference type="Proteomes" id="UP000198870">
    <property type="component" value="Unassembled WGS sequence"/>
</dbReference>
<dbReference type="Gene3D" id="1.10.10.60">
    <property type="entry name" value="Homeodomain-like"/>
    <property type="match status" value="1"/>
</dbReference>
<dbReference type="PANTHER" id="PTHR30055:SF234">
    <property type="entry name" value="HTH-TYPE TRANSCRIPTIONAL REGULATOR BETI"/>
    <property type="match status" value="1"/>
</dbReference>
<dbReference type="SUPFAM" id="SSF46689">
    <property type="entry name" value="Homeodomain-like"/>
    <property type="match status" value="1"/>
</dbReference>
<dbReference type="OrthoDB" id="5419598at2"/>
<dbReference type="STRING" id="419481.SAMN05216233_10783"/>
<keyword evidence="7" id="KW-1185">Reference proteome</keyword>
<evidence type="ECO:0000256" key="3">
    <source>
        <dbReference type="ARBA" id="ARBA00023163"/>
    </source>
</evidence>
<dbReference type="InterPro" id="IPR036271">
    <property type="entry name" value="Tet_transcr_reg_TetR-rel_C_sf"/>
</dbReference>
<accession>A0A1G5F1X0</accession>
<sequence>MGKEEKRQRVYEAALLLFSRYGFKKTTVEDIGDALGMTKGNLYLYARSKKDLYESAVAWALRNWQQNSKEAADKEESCAARIYAYFITGYRYLESDPVLRHLIRHDQALFPLTEAEDRFQEINQASRHILQIYLEEGIATGEFRPFEVAGVAELLYSFYVMLVIKRYVVPGNIPSQRDLNTAFDLILNGLLA</sequence>
<protein>
    <submittedName>
        <fullName evidence="6">Transcriptional regulator, TetR family</fullName>
    </submittedName>
</protein>
<dbReference type="SUPFAM" id="SSF48498">
    <property type="entry name" value="Tetracyclin repressor-like, C-terminal domain"/>
    <property type="match status" value="1"/>
</dbReference>
<dbReference type="InterPro" id="IPR009057">
    <property type="entry name" value="Homeodomain-like_sf"/>
</dbReference>
<feature type="DNA-binding region" description="H-T-H motif" evidence="4">
    <location>
        <begin position="27"/>
        <end position="46"/>
    </location>
</feature>
<gene>
    <name evidence="6" type="ORF">SAMN05216233_10783</name>
</gene>
<dbReference type="GO" id="GO:0003700">
    <property type="term" value="F:DNA-binding transcription factor activity"/>
    <property type="evidence" value="ECO:0007669"/>
    <property type="project" value="TreeGrafter"/>
</dbReference>
<keyword evidence="1" id="KW-0805">Transcription regulation</keyword>
<organism evidence="6 7">
    <name type="scientific">Desulfoluna spongiiphila</name>
    <dbReference type="NCBI Taxonomy" id="419481"/>
    <lineage>
        <taxon>Bacteria</taxon>
        <taxon>Pseudomonadati</taxon>
        <taxon>Thermodesulfobacteriota</taxon>
        <taxon>Desulfobacteria</taxon>
        <taxon>Desulfobacterales</taxon>
        <taxon>Desulfolunaceae</taxon>
        <taxon>Desulfoluna</taxon>
    </lineage>
</organism>
<dbReference type="InterPro" id="IPR001647">
    <property type="entry name" value="HTH_TetR"/>
</dbReference>
<dbReference type="Pfam" id="PF00440">
    <property type="entry name" value="TetR_N"/>
    <property type="match status" value="1"/>
</dbReference>
<dbReference type="PANTHER" id="PTHR30055">
    <property type="entry name" value="HTH-TYPE TRANSCRIPTIONAL REGULATOR RUTR"/>
    <property type="match status" value="1"/>
</dbReference>
<dbReference type="InterPro" id="IPR050109">
    <property type="entry name" value="HTH-type_TetR-like_transc_reg"/>
</dbReference>
<evidence type="ECO:0000259" key="5">
    <source>
        <dbReference type="PROSITE" id="PS50977"/>
    </source>
</evidence>
<feature type="domain" description="HTH tetR-type" evidence="5">
    <location>
        <begin position="4"/>
        <end position="64"/>
    </location>
</feature>
<evidence type="ECO:0000256" key="4">
    <source>
        <dbReference type="PROSITE-ProRule" id="PRU00335"/>
    </source>
</evidence>
<keyword evidence="3" id="KW-0804">Transcription</keyword>
<dbReference type="PROSITE" id="PS50977">
    <property type="entry name" value="HTH_TETR_2"/>
    <property type="match status" value="1"/>
</dbReference>
<dbReference type="GO" id="GO:0000976">
    <property type="term" value="F:transcription cis-regulatory region binding"/>
    <property type="evidence" value="ECO:0007669"/>
    <property type="project" value="TreeGrafter"/>
</dbReference>
<dbReference type="AlphaFoldDB" id="A0A1G5F1X0"/>
<dbReference type="RefSeq" id="WP_092210731.1">
    <property type="nucleotide sequence ID" value="NZ_FMUX01000007.1"/>
</dbReference>
<dbReference type="PRINTS" id="PR00455">
    <property type="entry name" value="HTHTETR"/>
</dbReference>
<dbReference type="EMBL" id="FMUX01000007">
    <property type="protein sequence ID" value="SCY33249.1"/>
    <property type="molecule type" value="Genomic_DNA"/>
</dbReference>
<name>A0A1G5F1X0_9BACT</name>